<feature type="transmembrane region" description="Helical" evidence="15">
    <location>
        <begin position="611"/>
        <end position="632"/>
    </location>
</feature>
<dbReference type="InterPro" id="IPR000421">
    <property type="entry name" value="FA58C"/>
</dbReference>
<dbReference type="GO" id="GO:0005886">
    <property type="term" value="C:plasma membrane"/>
    <property type="evidence" value="ECO:0007669"/>
    <property type="project" value="TreeGrafter"/>
</dbReference>
<evidence type="ECO:0000256" key="6">
    <source>
        <dbReference type="ARBA" id="ARBA00022737"/>
    </source>
</evidence>
<feature type="region of interest" description="Disordered" evidence="14">
    <location>
        <begin position="1093"/>
        <end position="1122"/>
    </location>
</feature>
<evidence type="ECO:0000256" key="2">
    <source>
        <dbReference type="ARBA" id="ARBA00011902"/>
    </source>
</evidence>
<feature type="region of interest" description="Disordered" evidence="14">
    <location>
        <begin position="1142"/>
        <end position="1163"/>
    </location>
</feature>
<comment type="caution">
    <text evidence="19">The sequence shown here is derived from an EMBL/GenBank/DDBJ whole genome shotgun (WGS) entry which is preliminary data.</text>
</comment>
<dbReference type="EMBL" id="LSMT01000207">
    <property type="protein sequence ID" value="PFX23458.1"/>
    <property type="molecule type" value="Genomic_DNA"/>
</dbReference>
<feature type="compositionally biased region" description="Basic and acidic residues" evidence="14">
    <location>
        <begin position="1142"/>
        <end position="1152"/>
    </location>
</feature>
<proteinExistence type="predicted"/>
<gene>
    <name evidence="19" type="primary">kdrl</name>
    <name evidence="19" type="ORF">AWC38_SpisGene12014</name>
</gene>
<accession>A0A2B4S4H3</accession>
<keyword evidence="12 19" id="KW-0675">Receptor</keyword>
<feature type="region of interest" description="Disordered" evidence="14">
    <location>
        <begin position="997"/>
        <end position="1047"/>
    </location>
</feature>
<dbReference type="SUPFAM" id="SSF49785">
    <property type="entry name" value="Galactose-binding domain-like"/>
    <property type="match status" value="2"/>
</dbReference>
<reference evidence="20" key="1">
    <citation type="journal article" date="2017" name="bioRxiv">
        <title>Comparative analysis of the genomes of Stylophora pistillata and Acropora digitifera provides evidence for extensive differences between species of corals.</title>
        <authorList>
            <person name="Voolstra C.R."/>
            <person name="Li Y."/>
            <person name="Liew Y.J."/>
            <person name="Baumgarten S."/>
            <person name="Zoccola D."/>
            <person name="Flot J.-F."/>
            <person name="Tambutte S."/>
            <person name="Allemand D."/>
            <person name="Aranda M."/>
        </authorList>
    </citation>
    <scope>NUCLEOTIDE SEQUENCE [LARGE SCALE GENOMIC DNA]</scope>
</reference>
<dbReference type="InterPro" id="IPR001245">
    <property type="entry name" value="Ser-Thr/Tyr_kinase_cat_dom"/>
</dbReference>
<dbReference type="Gene3D" id="3.30.200.20">
    <property type="entry name" value="Phosphorylase Kinase, domain 1"/>
    <property type="match status" value="1"/>
</dbReference>
<dbReference type="Pfam" id="PF00041">
    <property type="entry name" value="fn3"/>
    <property type="match status" value="1"/>
</dbReference>
<dbReference type="Gene3D" id="2.60.40.10">
    <property type="entry name" value="Immunoglobulins"/>
    <property type="match status" value="2"/>
</dbReference>
<dbReference type="SUPFAM" id="SSF56112">
    <property type="entry name" value="Protein kinase-like (PK-like)"/>
    <property type="match status" value="1"/>
</dbReference>
<evidence type="ECO:0000256" key="10">
    <source>
        <dbReference type="ARBA" id="ARBA00023136"/>
    </source>
</evidence>
<evidence type="ECO:0000256" key="4">
    <source>
        <dbReference type="ARBA" id="ARBA00022692"/>
    </source>
</evidence>
<feature type="domain" description="Fibronectin type-III" evidence="18">
    <location>
        <begin position="502"/>
        <end position="602"/>
    </location>
</feature>
<keyword evidence="8" id="KW-0106">Calcium</keyword>
<dbReference type="Pfam" id="PF22633">
    <property type="entry name" value="F5_F8_type_C_2"/>
    <property type="match status" value="1"/>
</dbReference>
<keyword evidence="7" id="KW-0418">Kinase</keyword>
<evidence type="ECO:0000259" key="18">
    <source>
        <dbReference type="PROSITE" id="PS50853"/>
    </source>
</evidence>
<evidence type="ECO:0000256" key="8">
    <source>
        <dbReference type="ARBA" id="ARBA00022837"/>
    </source>
</evidence>
<evidence type="ECO:0000313" key="20">
    <source>
        <dbReference type="Proteomes" id="UP000225706"/>
    </source>
</evidence>
<protein>
    <recommendedName>
        <fullName evidence="2">receptor protein-tyrosine kinase</fullName>
        <ecNumber evidence="2">2.7.10.1</ecNumber>
    </recommendedName>
</protein>
<dbReference type="EC" id="2.7.10.1" evidence="2"/>
<keyword evidence="5" id="KW-0479">Metal-binding</keyword>
<dbReference type="PANTHER" id="PTHR24416">
    <property type="entry name" value="TYROSINE-PROTEIN KINASE RECEPTOR"/>
    <property type="match status" value="1"/>
</dbReference>
<dbReference type="GO" id="GO:0007169">
    <property type="term" value="P:cell surface receptor protein tyrosine kinase signaling pathway"/>
    <property type="evidence" value="ECO:0007669"/>
    <property type="project" value="TreeGrafter"/>
</dbReference>
<dbReference type="InterPro" id="IPR008979">
    <property type="entry name" value="Galactose-bd-like_sf"/>
</dbReference>
<dbReference type="OrthoDB" id="5984600at2759"/>
<feature type="compositionally biased region" description="Basic and acidic residues" evidence="14">
    <location>
        <begin position="1341"/>
        <end position="1350"/>
    </location>
</feature>
<keyword evidence="4 15" id="KW-0812">Transmembrane</keyword>
<dbReference type="InterPro" id="IPR013783">
    <property type="entry name" value="Ig-like_fold"/>
</dbReference>
<dbReference type="GO" id="GO:0046872">
    <property type="term" value="F:metal ion binding"/>
    <property type="evidence" value="ECO:0007669"/>
    <property type="project" value="UniProtKB-KW"/>
</dbReference>
<dbReference type="PANTHER" id="PTHR24416:SF611">
    <property type="entry name" value="TYROSINE-PROTEIN KINASE TRANSMEMBRANE RECEPTOR ROR"/>
    <property type="match status" value="1"/>
</dbReference>
<dbReference type="SMART" id="SM00060">
    <property type="entry name" value="FN3"/>
    <property type="match status" value="3"/>
</dbReference>
<dbReference type="GO" id="GO:0004714">
    <property type="term" value="F:transmembrane receptor protein tyrosine kinase activity"/>
    <property type="evidence" value="ECO:0007669"/>
    <property type="project" value="UniProtKB-EC"/>
</dbReference>
<evidence type="ECO:0000256" key="12">
    <source>
        <dbReference type="ARBA" id="ARBA00023170"/>
    </source>
</evidence>
<keyword evidence="20" id="KW-1185">Reference proteome</keyword>
<dbReference type="CDD" id="cd00057">
    <property type="entry name" value="FA58C"/>
    <property type="match status" value="1"/>
</dbReference>
<sequence>MRVELYGIPLTQDIALGQPTSQSATHKNSTADKAVDGDVRSCATTQLQQDPWWKVDLGAPQIVAKVMVIFNHRKEGLQVWIGNHSENRSSTLLCGGKNHSETLLTILERLFIYCLPRIVGTFVLMKGSGADRTLSLCDVKVYSEKETRIACQAQAVGLASSNKHPDKNFAASSFRAGNEPFKARLSNSTGAWSPKDDNNIDDYLQIELGDVFFICAVATLGHPYREEWTKSYKMRLFLKNWITFKENNAEKIFGGNLQSNETLKHVLVEVTRARIIRLQPVDYHNHKSLRVEVYGTKVPAGAPLPPVIENKEREISFPNSLIKWKSPDADGCPVTMYTVYYKAIKSRNKESDWHRINTSSGTNELNYSSLPLDCDTDYEFQVSSWNDVGASNRSVLVQVKSITGYPVIVNRTNKVKGSVVVVRWKPCTASLFTIYRREILSASKSHWNAVNVSGNGTGYVLHLSCQREYEIVLTAWNFTKETPLAAVLNQSKLWRVRTSGDKPLAPILKSKGVHVFGCVVNLKWSPPQDNDCPLTLYTIYYREEQSTGEDESWHQINVTVNTTSMNLPSLKCNTDYILKMTAWNELGESDHSNEWPIKTERTTDNSIARTLTIAVPVGCGLLILMTVSILFFRQRRKKRKRQKTRRSNYDIVPLLQKEIPPQRVTIMEELGRGAFGKVHKAILKEIPKVEVFFKPKEERVHFNEGRVVAVKLLNERAIEEGKEQFLREISFMQRVGTHRNVLNMIGYWDRSEPIMLILEYVPQGDLLQWLRNKRLQNKNKKGIDGVIFESIADPAWSDSEMSSQEANSDMSEQAALHGYENTGNEVMSVIEFMNISGNLDDISNTSVISIKVDEQPSTEEERDEKIVTEPGKGSFPERFNVGSLADVVSNTFERCRRNPEKIKEKKEDDKIIPFLDDGENCIAIREVCALSVSSECKKQSEEFKCLDVIPSLTTGNRGEEYETKEKARAEYKEEGETDNEFTPSFVSKEICTIVQEVQSSAPSEESAKEGEESNNQGILESSEVSQSTEDYGGTAERESESEKKTLLLDTKEIQIQIPETVPPHELCGQNALDPLQVILPTLREIIYKKDSSTDLRHDGNAEDNLKDRKTENEYSKRNQENDEVKLIIDDDENFNAPVQFAKRDLPQSKNTEEQQQTEGDAEQEVDFSVKDVLCFAWQIAKGMEYLSSKGFVHRDLAARNILLGEDRAVKIADFGMLRHTYGDIYEMKNTKKLPIKWMAPELLHSAIYTSKSDVWSFGIVLWEMCTMVKIRKIGRHLAPRPSLKKNGSSGYELMLDCWKADPEERPSFEQLLTRMEEMMTRDTPYFDPNKDYESDASNTETKPESDQPHE</sequence>
<dbReference type="InterPro" id="IPR050122">
    <property type="entry name" value="RTK"/>
</dbReference>
<feature type="region of interest" description="Disordered" evidence="14">
    <location>
        <begin position="1319"/>
        <end position="1350"/>
    </location>
</feature>
<dbReference type="PROSITE" id="PS50853">
    <property type="entry name" value="FN3"/>
    <property type="match status" value="2"/>
</dbReference>
<feature type="compositionally biased region" description="Basic and acidic residues" evidence="14">
    <location>
        <begin position="957"/>
        <end position="974"/>
    </location>
</feature>
<comment type="subcellular location">
    <subcellularLocation>
        <location evidence="1">Membrane</location>
        <topology evidence="1">Single-pass type I membrane protein</topology>
    </subcellularLocation>
</comment>
<dbReference type="CDD" id="cd00063">
    <property type="entry name" value="FN3"/>
    <property type="match status" value="2"/>
</dbReference>
<evidence type="ECO:0000256" key="1">
    <source>
        <dbReference type="ARBA" id="ARBA00004479"/>
    </source>
</evidence>
<evidence type="ECO:0000256" key="5">
    <source>
        <dbReference type="ARBA" id="ARBA00022723"/>
    </source>
</evidence>
<dbReference type="InterPro" id="IPR006585">
    <property type="entry name" value="FTP1"/>
</dbReference>
<keyword evidence="9 15" id="KW-1133">Transmembrane helix</keyword>
<dbReference type="PROSITE" id="PS50011">
    <property type="entry name" value="PROTEIN_KINASE_DOM"/>
    <property type="match status" value="1"/>
</dbReference>
<evidence type="ECO:0000256" key="9">
    <source>
        <dbReference type="ARBA" id="ARBA00022989"/>
    </source>
</evidence>
<evidence type="ECO:0000256" key="11">
    <source>
        <dbReference type="ARBA" id="ARBA00023157"/>
    </source>
</evidence>
<dbReference type="GO" id="GO:0005524">
    <property type="term" value="F:ATP binding"/>
    <property type="evidence" value="ECO:0007669"/>
    <property type="project" value="InterPro"/>
</dbReference>
<evidence type="ECO:0000256" key="15">
    <source>
        <dbReference type="SAM" id="Phobius"/>
    </source>
</evidence>
<dbReference type="InterPro" id="IPR020635">
    <property type="entry name" value="Tyr_kinase_cat_dom"/>
</dbReference>
<dbReference type="PROSITE" id="PS00109">
    <property type="entry name" value="PROTEIN_KINASE_TYR"/>
    <property type="match status" value="1"/>
</dbReference>
<dbReference type="SMART" id="SM00231">
    <property type="entry name" value="FA58C"/>
    <property type="match status" value="1"/>
</dbReference>
<feature type="domain" description="F5/8 type C" evidence="17">
    <location>
        <begin position="151"/>
        <end position="296"/>
    </location>
</feature>
<organism evidence="19 20">
    <name type="scientific">Stylophora pistillata</name>
    <name type="common">Smooth cauliflower coral</name>
    <dbReference type="NCBI Taxonomy" id="50429"/>
    <lineage>
        <taxon>Eukaryota</taxon>
        <taxon>Metazoa</taxon>
        <taxon>Cnidaria</taxon>
        <taxon>Anthozoa</taxon>
        <taxon>Hexacorallia</taxon>
        <taxon>Scleractinia</taxon>
        <taxon>Astrocoeniina</taxon>
        <taxon>Pocilloporidae</taxon>
        <taxon>Stylophora</taxon>
    </lineage>
</organism>
<evidence type="ECO:0000256" key="3">
    <source>
        <dbReference type="ARBA" id="ARBA00022679"/>
    </source>
</evidence>
<keyword evidence="11" id="KW-1015">Disulfide bond</keyword>
<dbReference type="InterPro" id="IPR000719">
    <property type="entry name" value="Prot_kinase_dom"/>
</dbReference>
<feature type="region of interest" description="Disordered" evidence="14">
    <location>
        <begin position="954"/>
        <end position="981"/>
    </location>
</feature>
<dbReference type="Gene3D" id="1.10.510.10">
    <property type="entry name" value="Transferase(Phosphotransferase) domain 1"/>
    <property type="match status" value="1"/>
</dbReference>
<keyword evidence="3" id="KW-0808">Transferase</keyword>
<dbReference type="InterPro" id="IPR008266">
    <property type="entry name" value="Tyr_kinase_AS"/>
</dbReference>
<feature type="domain" description="Fibronectin type-III" evidence="18">
    <location>
        <begin position="302"/>
        <end position="406"/>
    </location>
</feature>
<evidence type="ECO:0000256" key="13">
    <source>
        <dbReference type="ARBA" id="ARBA00023180"/>
    </source>
</evidence>
<keyword evidence="10 15" id="KW-0472">Membrane</keyword>
<dbReference type="InterPro" id="IPR003961">
    <property type="entry name" value="FN3_dom"/>
</dbReference>
<dbReference type="SUPFAM" id="SSF49265">
    <property type="entry name" value="Fibronectin type III"/>
    <property type="match status" value="2"/>
</dbReference>
<dbReference type="InterPro" id="IPR036116">
    <property type="entry name" value="FN3_sf"/>
</dbReference>
<dbReference type="Pfam" id="PF00754">
    <property type="entry name" value="F5_F8_type_C"/>
    <property type="match status" value="1"/>
</dbReference>
<evidence type="ECO:0000313" key="19">
    <source>
        <dbReference type="EMBL" id="PFX23458.1"/>
    </source>
</evidence>
<dbReference type="SMART" id="SM00607">
    <property type="entry name" value="FTP"/>
    <property type="match status" value="1"/>
</dbReference>
<dbReference type="Proteomes" id="UP000225706">
    <property type="component" value="Unassembled WGS sequence"/>
</dbReference>
<feature type="domain" description="Protein kinase" evidence="16">
    <location>
        <begin position="664"/>
        <end position="1326"/>
    </location>
</feature>
<keyword evidence="13" id="KW-0325">Glycoprotein</keyword>
<dbReference type="PROSITE" id="PS50022">
    <property type="entry name" value="FA58C_3"/>
    <property type="match status" value="1"/>
</dbReference>
<evidence type="ECO:0000259" key="16">
    <source>
        <dbReference type="PROSITE" id="PS50011"/>
    </source>
</evidence>
<feature type="region of interest" description="Disordered" evidence="14">
    <location>
        <begin position="853"/>
        <end position="873"/>
    </location>
</feature>
<dbReference type="GO" id="GO:0043235">
    <property type="term" value="C:receptor complex"/>
    <property type="evidence" value="ECO:0007669"/>
    <property type="project" value="TreeGrafter"/>
</dbReference>
<dbReference type="Pfam" id="PF07714">
    <property type="entry name" value="PK_Tyr_Ser-Thr"/>
    <property type="match status" value="2"/>
</dbReference>
<feature type="compositionally biased region" description="Basic and acidic residues" evidence="14">
    <location>
        <begin position="1035"/>
        <end position="1047"/>
    </location>
</feature>
<name>A0A2B4S4H3_STYPI</name>
<evidence type="ECO:0000259" key="17">
    <source>
        <dbReference type="PROSITE" id="PS50022"/>
    </source>
</evidence>
<dbReference type="InterPro" id="IPR011009">
    <property type="entry name" value="Kinase-like_dom_sf"/>
</dbReference>
<evidence type="ECO:0000256" key="7">
    <source>
        <dbReference type="ARBA" id="ARBA00022777"/>
    </source>
</evidence>
<dbReference type="SMART" id="SM00219">
    <property type="entry name" value="TyrKc"/>
    <property type="match status" value="1"/>
</dbReference>
<keyword evidence="6" id="KW-0677">Repeat</keyword>
<feature type="compositionally biased region" description="Polar residues" evidence="14">
    <location>
        <begin position="1013"/>
        <end position="1029"/>
    </location>
</feature>
<dbReference type="Gene3D" id="2.60.120.260">
    <property type="entry name" value="Galactose-binding domain-like"/>
    <property type="match status" value="2"/>
</dbReference>
<evidence type="ECO:0000256" key="14">
    <source>
        <dbReference type="SAM" id="MobiDB-lite"/>
    </source>
</evidence>